<dbReference type="SMART" id="SM00354">
    <property type="entry name" value="HTH_LACI"/>
    <property type="match status" value="1"/>
</dbReference>
<organism evidence="6 7">
    <name type="scientific">Lysobacter korlensis</name>
    <dbReference type="NCBI Taxonomy" id="553636"/>
    <lineage>
        <taxon>Bacteria</taxon>
        <taxon>Pseudomonadati</taxon>
        <taxon>Pseudomonadota</taxon>
        <taxon>Gammaproteobacteria</taxon>
        <taxon>Lysobacterales</taxon>
        <taxon>Lysobacteraceae</taxon>
        <taxon>Lysobacter</taxon>
    </lineage>
</organism>
<dbReference type="PANTHER" id="PTHR30146:SF155">
    <property type="entry name" value="ALANINE RACEMASE"/>
    <property type="match status" value="1"/>
</dbReference>
<reference evidence="6 7" key="1">
    <citation type="submission" date="2024-09" db="EMBL/GenBank/DDBJ databases">
        <authorList>
            <person name="Sun Q."/>
            <person name="Mori K."/>
        </authorList>
    </citation>
    <scope>NUCLEOTIDE SEQUENCE [LARGE SCALE GENOMIC DNA]</scope>
    <source>
        <strain evidence="6 7">KCTC 23076</strain>
    </source>
</reference>
<dbReference type="Gene3D" id="3.40.50.2300">
    <property type="match status" value="2"/>
</dbReference>
<dbReference type="RefSeq" id="WP_386671604.1">
    <property type="nucleotide sequence ID" value="NZ_JBHLTG010000005.1"/>
</dbReference>
<dbReference type="InterPro" id="IPR000843">
    <property type="entry name" value="HTH_LacI"/>
</dbReference>
<name>A0ABV6RT22_9GAMM</name>
<evidence type="ECO:0000256" key="3">
    <source>
        <dbReference type="ARBA" id="ARBA00023163"/>
    </source>
</evidence>
<evidence type="ECO:0000313" key="6">
    <source>
        <dbReference type="EMBL" id="MFC0680134.1"/>
    </source>
</evidence>
<dbReference type="SUPFAM" id="SSF47413">
    <property type="entry name" value="lambda repressor-like DNA-binding domains"/>
    <property type="match status" value="1"/>
</dbReference>
<dbReference type="CDD" id="cd01392">
    <property type="entry name" value="HTH_LacI"/>
    <property type="match status" value="1"/>
</dbReference>
<keyword evidence="3" id="KW-0804">Transcription</keyword>
<gene>
    <name evidence="6" type="ORF">ACFFGH_20045</name>
</gene>
<evidence type="ECO:0000313" key="7">
    <source>
        <dbReference type="Proteomes" id="UP001589896"/>
    </source>
</evidence>
<evidence type="ECO:0000256" key="1">
    <source>
        <dbReference type="ARBA" id="ARBA00023015"/>
    </source>
</evidence>
<accession>A0ABV6RT22</accession>
<dbReference type="EMBL" id="JBHLTG010000005">
    <property type="protein sequence ID" value="MFC0680134.1"/>
    <property type="molecule type" value="Genomic_DNA"/>
</dbReference>
<evidence type="ECO:0000256" key="4">
    <source>
        <dbReference type="SAM" id="MobiDB-lite"/>
    </source>
</evidence>
<comment type="caution">
    <text evidence="6">The sequence shown here is derived from an EMBL/GenBank/DDBJ whole genome shotgun (WGS) entry which is preliminary data.</text>
</comment>
<evidence type="ECO:0000256" key="2">
    <source>
        <dbReference type="ARBA" id="ARBA00023125"/>
    </source>
</evidence>
<dbReference type="InterPro" id="IPR028082">
    <property type="entry name" value="Peripla_BP_I"/>
</dbReference>
<dbReference type="Gene3D" id="1.10.260.40">
    <property type="entry name" value="lambda repressor-like DNA-binding domains"/>
    <property type="match status" value="1"/>
</dbReference>
<feature type="domain" description="HTH lacI-type" evidence="5">
    <location>
        <begin position="10"/>
        <end position="64"/>
    </location>
</feature>
<dbReference type="GO" id="GO:0003677">
    <property type="term" value="F:DNA binding"/>
    <property type="evidence" value="ECO:0007669"/>
    <property type="project" value="UniProtKB-KW"/>
</dbReference>
<keyword evidence="2 6" id="KW-0238">DNA-binding</keyword>
<evidence type="ECO:0000259" key="5">
    <source>
        <dbReference type="PROSITE" id="PS50932"/>
    </source>
</evidence>
<sequence>MTEELRSRRPTIADIAARAGTSKGAVSYALNGKAGVSAATRQRIEALAAEMGWAPSAAARSLSRSHADAVGLVLGRPATLLGSEPFFMEFIAGVQSALSPAGYSLMMNLVSDRDQELAILKRWRLQGRVDGVIVVNIKQDDPRIDFLVETGFPGVAVGGEQLIEGIRTLGAPTTEPMKEAVAYLRRLGHTRISRVGGDGQLVHIEQRDVVFTSLLGEDVPGCRIVHTDFSVEGGRSATRRLLSGEDPPTAIIYDSDVLGVAGLSVAKEFALDVPGDLSIVTFDDSLLCQLSMPPLTALRRDTPALGARAGRELLFLLRGSDTPPETSGGRGFELAVRGSTSPPRTASDPHSAPGLG</sequence>
<dbReference type="PROSITE" id="PS50932">
    <property type="entry name" value="HTH_LACI_2"/>
    <property type="match status" value="1"/>
</dbReference>
<feature type="region of interest" description="Disordered" evidence="4">
    <location>
        <begin position="319"/>
        <end position="356"/>
    </location>
</feature>
<dbReference type="SUPFAM" id="SSF53822">
    <property type="entry name" value="Periplasmic binding protein-like I"/>
    <property type="match status" value="1"/>
</dbReference>
<dbReference type="Pfam" id="PF00356">
    <property type="entry name" value="LacI"/>
    <property type="match status" value="1"/>
</dbReference>
<dbReference type="InterPro" id="IPR010982">
    <property type="entry name" value="Lambda_DNA-bd_dom_sf"/>
</dbReference>
<dbReference type="Pfam" id="PF13377">
    <property type="entry name" value="Peripla_BP_3"/>
    <property type="match status" value="1"/>
</dbReference>
<proteinExistence type="predicted"/>
<keyword evidence="7" id="KW-1185">Reference proteome</keyword>
<dbReference type="PANTHER" id="PTHR30146">
    <property type="entry name" value="LACI-RELATED TRANSCRIPTIONAL REPRESSOR"/>
    <property type="match status" value="1"/>
</dbReference>
<dbReference type="InterPro" id="IPR046335">
    <property type="entry name" value="LacI/GalR-like_sensor"/>
</dbReference>
<dbReference type="Proteomes" id="UP001589896">
    <property type="component" value="Unassembled WGS sequence"/>
</dbReference>
<keyword evidence="1" id="KW-0805">Transcription regulation</keyword>
<protein>
    <submittedName>
        <fullName evidence="6">LacI family DNA-binding transcriptional regulator</fullName>
    </submittedName>
</protein>